<reference evidence="1" key="1">
    <citation type="submission" date="2019-08" db="EMBL/GenBank/DDBJ databases">
        <authorList>
            <person name="Kucharzyk K."/>
            <person name="Murdoch R.W."/>
            <person name="Higgins S."/>
            <person name="Loffler F."/>
        </authorList>
    </citation>
    <scope>NUCLEOTIDE SEQUENCE</scope>
</reference>
<organism evidence="1">
    <name type="scientific">bioreactor metagenome</name>
    <dbReference type="NCBI Taxonomy" id="1076179"/>
    <lineage>
        <taxon>unclassified sequences</taxon>
        <taxon>metagenomes</taxon>
        <taxon>ecological metagenomes</taxon>
    </lineage>
</organism>
<gene>
    <name evidence="1" type="ORF">SDC9_169143</name>
</gene>
<accession>A0A645GD51</accession>
<comment type="caution">
    <text evidence="1">The sequence shown here is derived from an EMBL/GenBank/DDBJ whole genome shotgun (WGS) entry which is preliminary data.</text>
</comment>
<dbReference type="EMBL" id="VSSQ01069820">
    <property type="protein sequence ID" value="MPN21763.1"/>
    <property type="molecule type" value="Genomic_DNA"/>
</dbReference>
<name>A0A645GD51_9ZZZZ</name>
<sequence>MTSKKPKTAAMRLLPFTKSIVLSVPIDTSSILAKKIKNACINMVIYSSCFRKNMFHCIYFYLICDFPS</sequence>
<protein>
    <submittedName>
        <fullName evidence="1">Uncharacterized protein</fullName>
    </submittedName>
</protein>
<proteinExistence type="predicted"/>
<evidence type="ECO:0000313" key="1">
    <source>
        <dbReference type="EMBL" id="MPN21763.1"/>
    </source>
</evidence>
<dbReference type="AlphaFoldDB" id="A0A645GD51"/>